<dbReference type="InterPro" id="IPR005119">
    <property type="entry name" value="LysR_subst-bd"/>
</dbReference>
<dbReference type="InterPro" id="IPR058163">
    <property type="entry name" value="LysR-type_TF_proteobact-type"/>
</dbReference>
<dbReference type="AlphaFoldDB" id="A0A840WN21"/>
<dbReference type="RefSeq" id="WP_184012106.1">
    <property type="nucleotide sequence ID" value="NZ_JACIJS010000007.1"/>
</dbReference>
<dbReference type="SUPFAM" id="SSF53850">
    <property type="entry name" value="Periplasmic binding protein-like II"/>
    <property type="match status" value="1"/>
</dbReference>
<dbReference type="PROSITE" id="PS50931">
    <property type="entry name" value="HTH_LYSR"/>
    <property type="match status" value="1"/>
</dbReference>
<keyword evidence="7" id="KW-1185">Reference proteome</keyword>
<dbReference type="Gene3D" id="3.40.190.290">
    <property type="match status" value="1"/>
</dbReference>
<evidence type="ECO:0000259" key="5">
    <source>
        <dbReference type="PROSITE" id="PS50931"/>
    </source>
</evidence>
<dbReference type="Pfam" id="PF00126">
    <property type="entry name" value="HTH_1"/>
    <property type="match status" value="1"/>
</dbReference>
<keyword evidence="4" id="KW-0804">Transcription</keyword>
<accession>A0A840WN21</accession>
<keyword evidence="3 6" id="KW-0238">DNA-binding</keyword>
<evidence type="ECO:0000256" key="4">
    <source>
        <dbReference type="ARBA" id="ARBA00023163"/>
    </source>
</evidence>
<dbReference type="GO" id="GO:0003700">
    <property type="term" value="F:DNA-binding transcription factor activity"/>
    <property type="evidence" value="ECO:0007669"/>
    <property type="project" value="InterPro"/>
</dbReference>
<dbReference type="SUPFAM" id="SSF46785">
    <property type="entry name" value="Winged helix' DNA-binding domain"/>
    <property type="match status" value="1"/>
</dbReference>
<dbReference type="InterPro" id="IPR036388">
    <property type="entry name" value="WH-like_DNA-bd_sf"/>
</dbReference>
<comment type="similarity">
    <text evidence="1">Belongs to the LysR transcriptional regulatory family.</text>
</comment>
<evidence type="ECO:0000313" key="7">
    <source>
        <dbReference type="Proteomes" id="UP000553766"/>
    </source>
</evidence>
<dbReference type="PANTHER" id="PTHR30537:SF3">
    <property type="entry name" value="TRANSCRIPTIONAL REGULATORY PROTEIN"/>
    <property type="match status" value="1"/>
</dbReference>
<organism evidence="6 7">
    <name type="scientific">Rubricella aquisinus</name>
    <dbReference type="NCBI Taxonomy" id="2028108"/>
    <lineage>
        <taxon>Bacteria</taxon>
        <taxon>Pseudomonadati</taxon>
        <taxon>Pseudomonadota</taxon>
        <taxon>Alphaproteobacteria</taxon>
        <taxon>Rhodobacterales</taxon>
        <taxon>Paracoccaceae</taxon>
        <taxon>Rubricella</taxon>
    </lineage>
</organism>
<evidence type="ECO:0000256" key="2">
    <source>
        <dbReference type="ARBA" id="ARBA00023015"/>
    </source>
</evidence>
<protein>
    <submittedName>
        <fullName evidence="6">DNA-binding transcriptional LysR family regulator</fullName>
    </submittedName>
</protein>
<dbReference type="FunFam" id="1.10.10.10:FF:000001">
    <property type="entry name" value="LysR family transcriptional regulator"/>
    <property type="match status" value="1"/>
</dbReference>
<evidence type="ECO:0000256" key="1">
    <source>
        <dbReference type="ARBA" id="ARBA00009437"/>
    </source>
</evidence>
<dbReference type="PANTHER" id="PTHR30537">
    <property type="entry name" value="HTH-TYPE TRANSCRIPTIONAL REGULATOR"/>
    <property type="match status" value="1"/>
</dbReference>
<comment type="caution">
    <text evidence="6">The sequence shown here is derived from an EMBL/GenBank/DDBJ whole genome shotgun (WGS) entry which is preliminary data.</text>
</comment>
<gene>
    <name evidence="6" type="ORF">FHS89_002499</name>
</gene>
<dbReference type="Gene3D" id="1.10.10.10">
    <property type="entry name" value="Winged helix-like DNA-binding domain superfamily/Winged helix DNA-binding domain"/>
    <property type="match status" value="1"/>
</dbReference>
<dbReference type="Proteomes" id="UP000553766">
    <property type="component" value="Unassembled WGS sequence"/>
</dbReference>
<sequence>MNWDAISFDWNQVRAFLATAEEGTFSAAARALKTTQPTIGRQISELEDRLGVTLLERSVKGPKLTEAGTILLHHVRAMSDAAAMISMAAVGQSGDISGSVRITASDFIAVPLLPKLLAPLRDKAPNLRLEILASNTIDDLLRRDADIALRHVRPEQPELFARHVADLTSHFYASKAYLDRHGRPKTARDMADHSFVGTTQPDPLIATFRGLGLPVTQDNFVAASDHGVVVANYVRAGFGVSLMPTILGAEVPGLERVLIDIPTPQFPLWLVSHRELQTSQRIRIVFDHLALTLADAARTPA</sequence>
<dbReference type="GO" id="GO:0006351">
    <property type="term" value="P:DNA-templated transcription"/>
    <property type="evidence" value="ECO:0007669"/>
    <property type="project" value="TreeGrafter"/>
</dbReference>
<evidence type="ECO:0000256" key="3">
    <source>
        <dbReference type="ARBA" id="ARBA00023125"/>
    </source>
</evidence>
<proteinExistence type="inferred from homology"/>
<name>A0A840WN21_9RHOB</name>
<dbReference type="EMBL" id="JACIJS010000007">
    <property type="protein sequence ID" value="MBB5516468.1"/>
    <property type="molecule type" value="Genomic_DNA"/>
</dbReference>
<dbReference type="InterPro" id="IPR036390">
    <property type="entry name" value="WH_DNA-bd_sf"/>
</dbReference>
<dbReference type="GO" id="GO:0043565">
    <property type="term" value="F:sequence-specific DNA binding"/>
    <property type="evidence" value="ECO:0007669"/>
    <property type="project" value="TreeGrafter"/>
</dbReference>
<dbReference type="PRINTS" id="PR00039">
    <property type="entry name" value="HTHLYSR"/>
</dbReference>
<evidence type="ECO:0000313" key="6">
    <source>
        <dbReference type="EMBL" id="MBB5516468.1"/>
    </source>
</evidence>
<keyword evidence="2" id="KW-0805">Transcription regulation</keyword>
<dbReference type="Pfam" id="PF03466">
    <property type="entry name" value="LysR_substrate"/>
    <property type="match status" value="1"/>
</dbReference>
<dbReference type="InterPro" id="IPR000847">
    <property type="entry name" value="LysR_HTH_N"/>
</dbReference>
<feature type="domain" description="HTH lysR-type" evidence="5">
    <location>
        <begin position="8"/>
        <end position="65"/>
    </location>
</feature>
<reference evidence="6 7" key="1">
    <citation type="submission" date="2020-08" db="EMBL/GenBank/DDBJ databases">
        <title>Genomic Encyclopedia of Type Strains, Phase IV (KMG-IV): sequencing the most valuable type-strain genomes for metagenomic binning, comparative biology and taxonomic classification.</title>
        <authorList>
            <person name="Goeker M."/>
        </authorList>
    </citation>
    <scope>NUCLEOTIDE SEQUENCE [LARGE SCALE GENOMIC DNA]</scope>
    <source>
        <strain evidence="6 7">DSM 103377</strain>
    </source>
</reference>